<protein>
    <submittedName>
        <fullName evidence="2">Amidinotransferase</fullName>
    </submittedName>
</protein>
<name>A0A1I8B6N3_MELHA</name>
<dbReference type="AlphaFoldDB" id="A0A1I8B6N3"/>
<keyword evidence="1" id="KW-1185">Reference proteome</keyword>
<dbReference type="GO" id="GO:0019546">
    <property type="term" value="P:L-arginine deiminase pathway"/>
    <property type="evidence" value="ECO:0007669"/>
    <property type="project" value="TreeGrafter"/>
</dbReference>
<dbReference type="PANTHER" id="PTHR47271:SF2">
    <property type="entry name" value="ARGININE DEIMINASE"/>
    <property type="match status" value="1"/>
</dbReference>
<dbReference type="PANTHER" id="PTHR47271">
    <property type="entry name" value="ARGININE DEIMINASE"/>
    <property type="match status" value="1"/>
</dbReference>
<evidence type="ECO:0000313" key="1">
    <source>
        <dbReference type="Proteomes" id="UP000095281"/>
    </source>
</evidence>
<evidence type="ECO:0000313" key="2">
    <source>
        <dbReference type="WBParaSite" id="MhA1_Contig1486.frz3.fgene2"/>
    </source>
</evidence>
<accession>A0A1I8B6N3</accession>
<dbReference type="OMA" id="GGAKCCT"/>
<dbReference type="Gene3D" id="3.75.10.10">
    <property type="entry name" value="L-arginine/glycine Amidinotransferase, Chain A"/>
    <property type="match status" value="1"/>
</dbReference>
<dbReference type="GO" id="GO:0016990">
    <property type="term" value="F:arginine deiminase activity"/>
    <property type="evidence" value="ECO:0007669"/>
    <property type="project" value="TreeGrafter"/>
</dbReference>
<reference evidence="2" key="1">
    <citation type="submission" date="2016-11" db="UniProtKB">
        <authorList>
            <consortium name="WormBaseParasite"/>
        </authorList>
    </citation>
    <scope>IDENTIFICATION</scope>
</reference>
<dbReference type="WBParaSite" id="MhA1_Contig1486.frz3.fgene2">
    <property type="protein sequence ID" value="MhA1_Contig1486.frz3.fgene2"/>
    <property type="gene ID" value="MhA1_Contig1486.frz3.fgene2"/>
</dbReference>
<dbReference type="SUPFAM" id="SSF55909">
    <property type="entry name" value="Pentein"/>
    <property type="match status" value="1"/>
</dbReference>
<dbReference type="Proteomes" id="UP000095281">
    <property type="component" value="Unplaced"/>
</dbReference>
<dbReference type="Pfam" id="PF19420">
    <property type="entry name" value="DDAH_eukar"/>
    <property type="match status" value="1"/>
</dbReference>
<proteinExistence type="predicted"/>
<organism evidence="1 2">
    <name type="scientific">Meloidogyne hapla</name>
    <name type="common">Root-knot nematode worm</name>
    <dbReference type="NCBI Taxonomy" id="6305"/>
    <lineage>
        <taxon>Eukaryota</taxon>
        <taxon>Metazoa</taxon>
        <taxon>Ecdysozoa</taxon>
        <taxon>Nematoda</taxon>
        <taxon>Chromadorea</taxon>
        <taxon>Rhabditida</taxon>
        <taxon>Tylenchina</taxon>
        <taxon>Tylenchomorpha</taxon>
        <taxon>Tylenchoidea</taxon>
        <taxon>Meloidogynidae</taxon>
        <taxon>Meloidogyninae</taxon>
        <taxon>Meloidogyne</taxon>
    </lineage>
</organism>
<sequence>MKKAISDIIQRVLMVPPKHFSVKYAINPWMNEKIKVDKQKAMEQWNVLKELIEKEGVKVVTLNQVEGQPDMVFSCNSGLIHNNKVFLSKYRHEERTGEQKHFAAFYKQMGFELFGEDYPEYFEGGGDAVFSDKNTLWAGWGGPRTDKKAYDNIRLMGGNDFKIIFCELIDPRFYHLDTCFCPVGVDSALWFPPAFSVETREKIQNKLPKSITVSETEALNFVCNAITIRKKVISPKGVSKQTKEALASIGYFIEEIEMSEFMKSGGACQCLVMKL</sequence>